<keyword evidence="1" id="KW-1133">Transmembrane helix</keyword>
<feature type="transmembrane region" description="Helical" evidence="1">
    <location>
        <begin position="6"/>
        <end position="25"/>
    </location>
</feature>
<keyword evidence="1" id="KW-0472">Membrane</keyword>
<dbReference type="AlphaFoldDB" id="A0AAV4ZLT2"/>
<reference evidence="2" key="1">
    <citation type="journal article" date="2016" name="Front. Microbiol.">
        <title>Genome Sequence of the Piezophilic, Mesophilic Sulfate-Reducing Bacterium Desulfovibrio indicus J2T.</title>
        <authorList>
            <person name="Cao J."/>
            <person name="Maignien L."/>
            <person name="Shao Z."/>
            <person name="Alain K."/>
            <person name="Jebbar M."/>
        </authorList>
    </citation>
    <scope>NUCLEOTIDE SEQUENCE</scope>
    <source>
        <strain evidence="2">DSM 16372</strain>
    </source>
</reference>
<sequence>MPPTPLLAAAAGLLLLAGAILYAGLRIGAGRRGALAVPEGAPVAARRLVGAWQGRQGYAFALAISNAAAADVLIDGVDVLAPGGARLSVQPDDGDRWTRAGRRHAVRWRALAGRDTVVQCRLHLPASAQRAGARVRLELRCALDEPGGRRIRVPLTVEV</sequence>
<name>A0AAV4ZLT2_9HYPH</name>
<evidence type="ECO:0000256" key="1">
    <source>
        <dbReference type="SAM" id="Phobius"/>
    </source>
</evidence>
<proteinExistence type="predicted"/>
<dbReference type="RefSeq" id="WP_066919729.1">
    <property type="nucleotide sequence ID" value="NZ_BPQO01000009.1"/>
</dbReference>
<evidence type="ECO:0000313" key="3">
    <source>
        <dbReference type="Proteomes" id="UP001055247"/>
    </source>
</evidence>
<organism evidence="2 3">
    <name type="scientific">Methylobacterium hispanicum</name>
    <dbReference type="NCBI Taxonomy" id="270350"/>
    <lineage>
        <taxon>Bacteria</taxon>
        <taxon>Pseudomonadati</taxon>
        <taxon>Pseudomonadota</taxon>
        <taxon>Alphaproteobacteria</taxon>
        <taxon>Hyphomicrobiales</taxon>
        <taxon>Methylobacteriaceae</taxon>
        <taxon>Methylobacterium</taxon>
    </lineage>
</organism>
<gene>
    <name evidence="2" type="ORF">BHAOGJBA_2589</name>
</gene>
<accession>A0AAV4ZLT2</accession>
<reference evidence="2" key="2">
    <citation type="submission" date="2021-08" db="EMBL/GenBank/DDBJ databases">
        <authorList>
            <person name="Tani A."/>
            <person name="Ola A."/>
            <person name="Ogura Y."/>
            <person name="Katsura K."/>
            <person name="Hayashi T."/>
        </authorList>
    </citation>
    <scope>NUCLEOTIDE SEQUENCE</scope>
    <source>
        <strain evidence="2">DSM 16372</strain>
    </source>
</reference>
<dbReference type="EMBL" id="BPQO01000009">
    <property type="protein sequence ID" value="GJD89064.1"/>
    <property type="molecule type" value="Genomic_DNA"/>
</dbReference>
<comment type="caution">
    <text evidence="2">The sequence shown here is derived from an EMBL/GenBank/DDBJ whole genome shotgun (WGS) entry which is preliminary data.</text>
</comment>
<protein>
    <submittedName>
        <fullName evidence="2">Uncharacterized protein</fullName>
    </submittedName>
</protein>
<keyword evidence="1" id="KW-0812">Transmembrane</keyword>
<evidence type="ECO:0000313" key="2">
    <source>
        <dbReference type="EMBL" id="GJD89064.1"/>
    </source>
</evidence>
<dbReference type="Proteomes" id="UP001055247">
    <property type="component" value="Unassembled WGS sequence"/>
</dbReference>
<keyword evidence="3" id="KW-1185">Reference proteome</keyword>